<evidence type="ECO:0000313" key="2">
    <source>
        <dbReference type="Proteomes" id="UP000648187"/>
    </source>
</evidence>
<proteinExistence type="predicted"/>
<evidence type="ECO:0000313" key="1">
    <source>
        <dbReference type="EMBL" id="KAF9411704.1"/>
    </source>
</evidence>
<dbReference type="AlphaFoldDB" id="A0A835GC55"/>
<comment type="caution">
    <text evidence="1">The sequence shown here is derived from an EMBL/GenBank/DDBJ whole genome shotgun (WGS) entry which is preliminary data.</text>
</comment>
<organism evidence="1 2">
    <name type="scientific">Spodoptera exigua</name>
    <name type="common">Beet armyworm</name>
    <name type="synonym">Noctua fulgens</name>
    <dbReference type="NCBI Taxonomy" id="7107"/>
    <lineage>
        <taxon>Eukaryota</taxon>
        <taxon>Metazoa</taxon>
        <taxon>Ecdysozoa</taxon>
        <taxon>Arthropoda</taxon>
        <taxon>Hexapoda</taxon>
        <taxon>Insecta</taxon>
        <taxon>Pterygota</taxon>
        <taxon>Neoptera</taxon>
        <taxon>Endopterygota</taxon>
        <taxon>Lepidoptera</taxon>
        <taxon>Glossata</taxon>
        <taxon>Ditrysia</taxon>
        <taxon>Noctuoidea</taxon>
        <taxon>Noctuidae</taxon>
        <taxon>Amphipyrinae</taxon>
        <taxon>Spodoptera</taxon>
    </lineage>
</organism>
<accession>A0A835GC55</accession>
<dbReference type="EMBL" id="JACKWZ010000216">
    <property type="protein sequence ID" value="KAF9411704.1"/>
    <property type="molecule type" value="Genomic_DNA"/>
</dbReference>
<reference evidence="1" key="1">
    <citation type="submission" date="2020-08" db="EMBL/GenBank/DDBJ databases">
        <title>Spodoptera exigua strain:BAW_Kor-Di-RS1 Genome sequencing and assembly.</title>
        <authorList>
            <person name="Kim J."/>
            <person name="Nam H.Y."/>
            <person name="Kwon M."/>
            <person name="Choi J.H."/>
            <person name="Cho S.R."/>
            <person name="Kim G.-H."/>
        </authorList>
    </citation>
    <scope>NUCLEOTIDE SEQUENCE</scope>
    <source>
        <strain evidence="1">BAW_Kor-Di-RS1</strain>
        <tissue evidence="1">Whole-body</tissue>
    </source>
</reference>
<name>A0A835GC55_SPOEX</name>
<sequence length="159" mass="18046">MEPVYIQNLQTTEAPKHSDCLAMGQLSRVALTESTVTPVCSCHGDNVPLEHRSVDVDLHDHTHRKHMRPPFHVHRKQKSGQTAQTERLAKEWWVAGVARREYLVLGAAEALTARSVAASAWDAPWRRSERRGRARRRRAHGERHAALPFTHVTVTLTRS</sequence>
<dbReference type="Proteomes" id="UP000648187">
    <property type="component" value="Unassembled WGS sequence"/>
</dbReference>
<gene>
    <name evidence="1" type="ORF">HW555_009570</name>
</gene>
<protein>
    <submittedName>
        <fullName evidence="1">Uncharacterized protein</fullName>
    </submittedName>
</protein>
<keyword evidence="2" id="KW-1185">Reference proteome</keyword>